<keyword evidence="1" id="KW-0479">Metal-binding</keyword>
<dbReference type="HAMAP" id="MF_02093">
    <property type="entry name" value="Beta_carotene_diox"/>
    <property type="match status" value="1"/>
</dbReference>
<keyword evidence="1" id="KW-0408">Iron</keyword>
<evidence type="ECO:0000313" key="2">
    <source>
        <dbReference type="EMBL" id="MFC3456172.1"/>
    </source>
</evidence>
<comment type="subcellular location">
    <subcellularLocation>
        <location evidence="1">Cell membrane</location>
        <topology evidence="1">Multi-pass membrane protein</topology>
    </subcellularLocation>
</comment>
<comment type="caution">
    <text evidence="2">The sequence shown here is derived from an EMBL/GenBank/DDBJ whole genome shotgun (WGS) entry which is preliminary data.</text>
</comment>
<sequence length="330" mass="35374">MQAVTDVPARFGAIFPHSRLVTATSTLPVVVLPALILLFLMNSSWYQANLIVFAAIGLLAGLPHGAVDLFLELGPNGVPRGQALVRQLFVYLLAVAATLAIILLFPAFGVGLFLAISAWHFGSGESAFNACRRGRLPRVAPIETIAYGIPLTVAPVVLWPDQVREIIDPLGGPGVTDALIGPARVVLVIAAVAVVITIARKTARTHWGEIGELTLLWVAAVTLPPLVAFSVYFALWHSPRHVIRTLPELPGNRRDLSGGHLVRCLLRYLAYTVPGTVGALAIFAVLIAVNSDATFAELQPATWAGALLAALTIPHALTILRYDLWLDRVR</sequence>
<keyword evidence="1" id="KW-0812">Transmembrane</keyword>
<dbReference type="Pfam" id="PF15461">
    <property type="entry name" value="BCD"/>
    <property type="match status" value="1"/>
</dbReference>
<keyword evidence="1" id="KW-0472">Membrane</keyword>
<reference evidence="3" key="1">
    <citation type="journal article" date="2019" name="Int. J. Syst. Evol. Microbiol.">
        <title>The Global Catalogue of Microorganisms (GCM) 10K type strain sequencing project: providing services to taxonomists for standard genome sequencing and annotation.</title>
        <authorList>
            <consortium name="The Broad Institute Genomics Platform"/>
            <consortium name="The Broad Institute Genome Sequencing Center for Infectious Disease"/>
            <person name="Wu L."/>
            <person name="Ma J."/>
        </authorList>
    </citation>
    <scope>NUCLEOTIDE SEQUENCE [LARGE SCALE GENOMIC DNA]</scope>
    <source>
        <strain evidence="3">CGMCC 4.7676</strain>
    </source>
</reference>
<dbReference type="RefSeq" id="WP_378247287.1">
    <property type="nucleotide sequence ID" value="NZ_JBHRWK010000143.1"/>
</dbReference>
<keyword evidence="1" id="KW-0223">Dioxygenase</keyword>
<keyword evidence="1" id="KW-1133">Transmembrane helix</keyword>
<organism evidence="2 3">
    <name type="scientific">Amycolatopsis speibonae</name>
    <dbReference type="NCBI Taxonomy" id="1450224"/>
    <lineage>
        <taxon>Bacteria</taxon>
        <taxon>Bacillati</taxon>
        <taxon>Actinomycetota</taxon>
        <taxon>Actinomycetes</taxon>
        <taxon>Pseudonocardiales</taxon>
        <taxon>Pseudonocardiaceae</taxon>
        <taxon>Amycolatopsis</taxon>
    </lineage>
</organism>
<feature type="transmembrane region" description="Helical" evidence="1">
    <location>
        <begin position="301"/>
        <end position="322"/>
    </location>
</feature>
<evidence type="ECO:0000313" key="3">
    <source>
        <dbReference type="Proteomes" id="UP001595645"/>
    </source>
</evidence>
<feature type="transmembrane region" description="Helical" evidence="1">
    <location>
        <begin position="210"/>
        <end position="235"/>
    </location>
</feature>
<feature type="transmembrane region" description="Helical" evidence="1">
    <location>
        <begin position="179"/>
        <end position="198"/>
    </location>
</feature>
<feature type="binding site" evidence="1">
    <location>
        <position position="64"/>
    </location>
    <ligand>
        <name>Fe cation</name>
        <dbReference type="ChEBI" id="CHEBI:24875"/>
    </ligand>
</feature>
<keyword evidence="1" id="KW-0560">Oxidoreductase</keyword>
<dbReference type="EC" id="1.13.11.63" evidence="1"/>
<comment type="catalytic activity">
    <reaction evidence="1">
        <text>all-trans-beta-carotene + O2 = 2 all-trans-retinal</text>
        <dbReference type="Rhea" id="RHEA:32887"/>
        <dbReference type="ChEBI" id="CHEBI:15379"/>
        <dbReference type="ChEBI" id="CHEBI:17579"/>
        <dbReference type="ChEBI" id="CHEBI:17898"/>
        <dbReference type="EC" id="1.13.11.63"/>
    </reaction>
</comment>
<keyword evidence="3" id="KW-1185">Reference proteome</keyword>
<accession>A0ABV7PEH7</accession>
<feature type="transmembrane region" description="Helical" evidence="1">
    <location>
        <begin position="140"/>
        <end position="159"/>
    </location>
</feature>
<feature type="binding site" evidence="1">
    <location>
        <position position="237"/>
    </location>
    <ligand>
        <name>Fe cation</name>
        <dbReference type="ChEBI" id="CHEBI:24875"/>
    </ligand>
</feature>
<protein>
    <recommendedName>
        <fullName evidence="1">Probable beta-carotene 15,15'-dioxygenase</fullName>
        <ecNumber evidence="1">1.13.11.63</ecNumber>
    </recommendedName>
</protein>
<evidence type="ECO:0000256" key="1">
    <source>
        <dbReference type="HAMAP-Rule" id="MF_02093"/>
    </source>
</evidence>
<keyword evidence="1" id="KW-1003">Cell membrane</keyword>
<feature type="transmembrane region" description="Helical" evidence="1">
    <location>
        <begin position="48"/>
        <end position="71"/>
    </location>
</feature>
<feature type="binding site" evidence="1">
    <location>
        <position position="120"/>
    </location>
    <ligand>
        <name>Fe cation</name>
        <dbReference type="ChEBI" id="CHEBI:24875"/>
    </ligand>
</feature>
<dbReference type="InterPro" id="IPR022270">
    <property type="entry name" value="Blh_diox"/>
</dbReference>
<dbReference type="EMBL" id="JBHRWK010000143">
    <property type="protein sequence ID" value="MFC3456172.1"/>
    <property type="molecule type" value="Genomic_DNA"/>
</dbReference>
<comment type="function">
    <text evidence="1">Catalyzes the cleavage of beta-carotene at its central double bond (15,15') to yield two molecules of all-trans-retinal.</text>
</comment>
<comment type="cofactor">
    <cofactor evidence="1">
        <name>Fe(2+)</name>
        <dbReference type="ChEBI" id="CHEBI:29033"/>
    </cofactor>
</comment>
<gene>
    <name evidence="2" type="ORF">ACFOSH_42675</name>
</gene>
<feature type="transmembrane region" description="Helical" evidence="1">
    <location>
        <begin position="268"/>
        <end position="289"/>
    </location>
</feature>
<feature type="binding site" evidence="1">
    <location>
        <position position="241"/>
    </location>
    <ligand>
        <name>Fe cation</name>
        <dbReference type="ChEBI" id="CHEBI:24875"/>
    </ligand>
</feature>
<name>A0ABV7PEH7_9PSEU</name>
<feature type="transmembrane region" description="Helical" evidence="1">
    <location>
        <begin position="91"/>
        <end position="119"/>
    </location>
</feature>
<dbReference type="NCBIfam" id="TIGR03753">
    <property type="entry name" value="blh_monoox"/>
    <property type="match status" value="1"/>
</dbReference>
<proteinExistence type="inferred from homology"/>
<dbReference type="Proteomes" id="UP001595645">
    <property type="component" value="Unassembled WGS sequence"/>
</dbReference>
<feature type="transmembrane region" description="Helical" evidence="1">
    <location>
        <begin position="20"/>
        <end position="41"/>
    </location>
</feature>
<comment type="similarity">
    <text evidence="1">Belongs to the Brp/Blh beta-carotene diooxygenase family.</text>
</comment>